<proteinExistence type="predicted"/>
<reference evidence="4" key="2">
    <citation type="submission" date="2020-04" db="EMBL/GenBank/DDBJ databases">
        <authorList>
            <consortium name="NCBI Genome Project"/>
        </authorList>
    </citation>
    <scope>NUCLEOTIDE SEQUENCE</scope>
    <source>
        <strain evidence="4">CBS 781.70</strain>
    </source>
</reference>
<protein>
    <submittedName>
        <fullName evidence="2 4">Uncharacterized protein</fullName>
    </submittedName>
</protein>
<reference evidence="2 4" key="1">
    <citation type="submission" date="2020-01" db="EMBL/GenBank/DDBJ databases">
        <authorList>
            <consortium name="DOE Joint Genome Institute"/>
            <person name="Haridas S."/>
            <person name="Albert R."/>
            <person name="Binder M."/>
            <person name="Bloem J."/>
            <person name="Labutti K."/>
            <person name="Salamov A."/>
            <person name="Andreopoulos B."/>
            <person name="Baker S.E."/>
            <person name="Barry K."/>
            <person name="Bills G."/>
            <person name="Bluhm B.H."/>
            <person name="Cannon C."/>
            <person name="Castanera R."/>
            <person name="Culley D.E."/>
            <person name="Daum C."/>
            <person name="Ezra D."/>
            <person name="Gonzalez J.B."/>
            <person name="Henrissat B."/>
            <person name="Kuo A."/>
            <person name="Liang C."/>
            <person name="Lipzen A."/>
            <person name="Lutzoni F."/>
            <person name="Magnuson J."/>
            <person name="Mondo S."/>
            <person name="Nolan M."/>
            <person name="Ohm R."/>
            <person name="Pangilinan J."/>
            <person name="Park H.-J."/>
            <person name="Ramirez L."/>
            <person name="Alfaro M."/>
            <person name="Sun H."/>
            <person name="Tritt A."/>
            <person name="Yoshinaga Y."/>
            <person name="Zwiers L.-H."/>
            <person name="Turgeon B.G."/>
            <person name="Goodwin S.B."/>
            <person name="Spatafora J.W."/>
            <person name="Crous P.W."/>
            <person name="Grigoriev I.V."/>
        </authorList>
    </citation>
    <scope>NUCLEOTIDE SEQUENCE</scope>
    <source>
        <strain evidence="2 4">CBS 781.70</strain>
    </source>
</reference>
<dbReference type="RefSeq" id="XP_033534589.1">
    <property type="nucleotide sequence ID" value="XM_033679386.1"/>
</dbReference>
<dbReference type="AlphaFoldDB" id="A0A6G1G4K5"/>
<feature type="compositionally biased region" description="Basic and acidic residues" evidence="1">
    <location>
        <begin position="55"/>
        <end position="64"/>
    </location>
</feature>
<dbReference type="EMBL" id="ML975156">
    <property type="protein sequence ID" value="KAF1812958.1"/>
    <property type="molecule type" value="Genomic_DNA"/>
</dbReference>
<evidence type="ECO:0000313" key="2">
    <source>
        <dbReference type="EMBL" id="KAF1812958.1"/>
    </source>
</evidence>
<feature type="compositionally biased region" description="Polar residues" evidence="1">
    <location>
        <begin position="12"/>
        <end position="27"/>
    </location>
</feature>
<dbReference type="Proteomes" id="UP000504638">
    <property type="component" value="Unplaced"/>
</dbReference>
<evidence type="ECO:0000256" key="1">
    <source>
        <dbReference type="SAM" id="MobiDB-lite"/>
    </source>
</evidence>
<organism evidence="2">
    <name type="scientific">Eremomyces bilateralis CBS 781.70</name>
    <dbReference type="NCBI Taxonomy" id="1392243"/>
    <lineage>
        <taxon>Eukaryota</taxon>
        <taxon>Fungi</taxon>
        <taxon>Dikarya</taxon>
        <taxon>Ascomycota</taxon>
        <taxon>Pezizomycotina</taxon>
        <taxon>Dothideomycetes</taxon>
        <taxon>Dothideomycetes incertae sedis</taxon>
        <taxon>Eremomycetales</taxon>
        <taxon>Eremomycetaceae</taxon>
        <taxon>Eremomyces</taxon>
    </lineage>
</organism>
<gene>
    <name evidence="2 4" type="ORF">P152DRAFT_458134</name>
</gene>
<evidence type="ECO:0000313" key="4">
    <source>
        <dbReference type="RefSeq" id="XP_033534589.1"/>
    </source>
</evidence>
<reference evidence="4" key="3">
    <citation type="submission" date="2025-04" db="UniProtKB">
        <authorList>
            <consortium name="RefSeq"/>
        </authorList>
    </citation>
    <scope>IDENTIFICATION</scope>
    <source>
        <strain evidence="4">CBS 781.70</strain>
    </source>
</reference>
<dbReference type="OrthoDB" id="5375886at2759"/>
<keyword evidence="3" id="KW-1185">Reference proteome</keyword>
<name>A0A6G1G4K5_9PEZI</name>
<feature type="region of interest" description="Disordered" evidence="1">
    <location>
        <begin position="1"/>
        <end position="72"/>
    </location>
</feature>
<evidence type="ECO:0000313" key="3">
    <source>
        <dbReference type="Proteomes" id="UP000504638"/>
    </source>
</evidence>
<dbReference type="GeneID" id="54419956"/>
<sequence>MTEGRQSPPPSNQRGDQQSDPQANPNETGAAPTGMGVKEASAAHLKKIPSNPTHPLEKEAEAKLAKTMPLKK</sequence>
<accession>A0A6G1G4K5</accession>